<feature type="binding site" evidence="2">
    <location>
        <begin position="80"/>
        <end position="82"/>
    </location>
    <ligand>
        <name>substrate</name>
    </ligand>
</feature>
<dbReference type="PANTHER" id="PTHR10291:SF0">
    <property type="entry name" value="DEHYDRODOLICHYL DIPHOSPHATE SYNTHASE 2"/>
    <property type="match status" value="1"/>
</dbReference>
<keyword evidence="2" id="KW-0479">Metal-binding</keyword>
<dbReference type="GO" id="GO:0005829">
    <property type="term" value="C:cytosol"/>
    <property type="evidence" value="ECO:0007669"/>
    <property type="project" value="TreeGrafter"/>
</dbReference>
<dbReference type="Pfam" id="PF01255">
    <property type="entry name" value="Prenyltransf"/>
    <property type="match status" value="1"/>
</dbReference>
<sequence>MKHHGVDRSQSPGDTASAAGVRDSAIPRHVAIIMDGNRRWATQRGLPQMMGHASGARRIRPLVERCMAAGVECLTLFAFSTENWRRPEQEVSGLTKLFLRYLRKEAGDLHLRGIRLKIIGDVSRFERPLCQLFEEVELLTRDNIGLTLTVAVNYGGRWDVTRAMRAWMTANPGASPETLDEAALQPYFSTGDMPDPDLLIRTGGEVRVSNFMLWQMAYTEMYFTETLFPAFTVQRLDESLVWFAGRNRRFGASDPPPREPGLRSASA</sequence>
<feature type="binding site" evidence="2">
    <location>
        <position position="35"/>
    </location>
    <ligand>
        <name>Mg(2+)</name>
        <dbReference type="ChEBI" id="CHEBI:18420"/>
    </ligand>
</feature>
<comment type="subunit">
    <text evidence="2">Homodimer.</text>
</comment>
<dbReference type="PANTHER" id="PTHR10291">
    <property type="entry name" value="DEHYDRODOLICHYL DIPHOSPHATE SYNTHASE FAMILY MEMBER"/>
    <property type="match status" value="1"/>
</dbReference>
<keyword evidence="1 2" id="KW-0808">Transferase</keyword>
<feature type="binding site" evidence="2">
    <location>
        <begin position="207"/>
        <end position="209"/>
    </location>
    <ligand>
        <name>substrate</name>
    </ligand>
</feature>
<evidence type="ECO:0000256" key="2">
    <source>
        <dbReference type="HAMAP-Rule" id="MF_01139"/>
    </source>
</evidence>
<reference evidence="4 5" key="1">
    <citation type="submission" date="2020-01" db="EMBL/GenBank/DDBJ databases">
        <title>Genome sequencing of strain KACC 21265.</title>
        <authorList>
            <person name="Heo J."/>
            <person name="Kim S.-J."/>
            <person name="Kim J.-S."/>
            <person name="Hong S.-B."/>
            <person name="Kwon S.-W."/>
        </authorList>
    </citation>
    <scope>NUCLEOTIDE SEQUENCE [LARGE SCALE GENOMIC DNA]</scope>
    <source>
        <strain evidence="4 5">KACC 21265</strain>
    </source>
</reference>
<evidence type="ECO:0000313" key="4">
    <source>
        <dbReference type="EMBL" id="QHJ00151.1"/>
    </source>
</evidence>
<dbReference type="GO" id="GO:0000287">
    <property type="term" value="F:magnesium ion binding"/>
    <property type="evidence" value="ECO:0007669"/>
    <property type="project" value="UniProtKB-UniRule"/>
</dbReference>
<feature type="binding site" evidence="2">
    <location>
        <position position="201"/>
    </location>
    <ligand>
        <name>substrate</name>
    </ligand>
</feature>
<accession>A0A857J7X6</accession>
<dbReference type="FunFam" id="3.40.1180.10:FF:000001">
    <property type="entry name" value="(2E,6E)-farnesyl-diphosphate-specific ditrans,polycis-undecaprenyl-diphosphate synthase"/>
    <property type="match status" value="1"/>
</dbReference>
<evidence type="ECO:0000256" key="3">
    <source>
        <dbReference type="SAM" id="MobiDB-lite"/>
    </source>
</evidence>
<dbReference type="InterPro" id="IPR018520">
    <property type="entry name" value="UPP_synth-like_CS"/>
</dbReference>
<comment type="function">
    <text evidence="2">Catalyzes the condensation of isopentenyl diphosphate (IPP) with allylic pyrophosphates generating different type of terpenoids.</text>
</comment>
<feature type="binding site" evidence="2">
    <location>
        <position position="86"/>
    </location>
    <ligand>
        <name>substrate</name>
    </ligand>
</feature>
<gene>
    <name evidence="4" type="primary">uppS</name>
    <name evidence="4" type="ORF">GT347_20510</name>
</gene>
<feature type="binding site" evidence="2">
    <location>
        <position position="84"/>
    </location>
    <ligand>
        <name>substrate</name>
    </ligand>
</feature>
<proteinExistence type="inferred from homology"/>
<feature type="active site" description="Proton acceptor" evidence="2">
    <location>
        <position position="83"/>
    </location>
</feature>
<feature type="binding site" evidence="2">
    <location>
        <position position="220"/>
    </location>
    <ligand>
        <name>Mg(2+)</name>
        <dbReference type="ChEBI" id="CHEBI:18420"/>
    </ligand>
</feature>
<evidence type="ECO:0000313" key="5">
    <source>
        <dbReference type="Proteomes" id="UP000464787"/>
    </source>
</evidence>
<feature type="binding site" evidence="2">
    <location>
        <position position="52"/>
    </location>
    <ligand>
        <name>substrate</name>
    </ligand>
</feature>
<feature type="active site" evidence="2">
    <location>
        <position position="35"/>
    </location>
</feature>
<comment type="caution">
    <text evidence="2">Lacks conserved residue(s) required for the propagation of feature annotation.</text>
</comment>
<keyword evidence="5" id="KW-1185">Reference proteome</keyword>
<dbReference type="KEGG" id="xyk:GT347_20510"/>
<comment type="similarity">
    <text evidence="2">Belongs to the UPP synthase family.</text>
</comment>
<dbReference type="EMBL" id="CP047650">
    <property type="protein sequence ID" value="QHJ00151.1"/>
    <property type="molecule type" value="Genomic_DNA"/>
</dbReference>
<keyword evidence="2" id="KW-0460">Magnesium</keyword>
<dbReference type="InterPro" id="IPR001441">
    <property type="entry name" value="UPP_synth-like"/>
</dbReference>
<dbReference type="NCBIfam" id="TIGR00055">
    <property type="entry name" value="uppS"/>
    <property type="match status" value="1"/>
</dbReference>
<dbReference type="GO" id="GO:0016094">
    <property type="term" value="P:polyprenol biosynthetic process"/>
    <property type="evidence" value="ECO:0007669"/>
    <property type="project" value="TreeGrafter"/>
</dbReference>
<feature type="binding site" evidence="2">
    <location>
        <position position="40"/>
    </location>
    <ligand>
        <name>substrate</name>
    </ligand>
</feature>
<feature type="binding site" evidence="2">
    <location>
        <begin position="36"/>
        <end position="39"/>
    </location>
    <ligand>
        <name>substrate</name>
    </ligand>
</feature>
<dbReference type="PROSITE" id="PS01066">
    <property type="entry name" value="UPP_SYNTHASE"/>
    <property type="match status" value="1"/>
</dbReference>
<name>A0A857J7X6_9BURK</name>
<dbReference type="InterPro" id="IPR036424">
    <property type="entry name" value="UPP_synth-like_sf"/>
</dbReference>
<feature type="region of interest" description="Disordered" evidence="3">
    <location>
        <begin position="1"/>
        <end position="20"/>
    </location>
</feature>
<comment type="cofactor">
    <cofactor evidence="2">
        <name>Mg(2+)</name>
        <dbReference type="ChEBI" id="CHEBI:18420"/>
    </cofactor>
    <text evidence="2">Binds 2 magnesium ions per subunit.</text>
</comment>
<dbReference type="EC" id="2.5.1.-" evidence="2"/>
<dbReference type="CDD" id="cd00475">
    <property type="entry name" value="Cis_IPPS"/>
    <property type="match status" value="1"/>
</dbReference>
<dbReference type="Proteomes" id="UP000464787">
    <property type="component" value="Chromosome"/>
</dbReference>
<dbReference type="AlphaFoldDB" id="A0A857J7X6"/>
<dbReference type="Gene3D" id="3.40.1180.10">
    <property type="entry name" value="Decaprenyl diphosphate synthase-like"/>
    <property type="match status" value="1"/>
</dbReference>
<dbReference type="HAMAP" id="MF_01139">
    <property type="entry name" value="ISPT"/>
    <property type="match status" value="1"/>
</dbReference>
<dbReference type="SUPFAM" id="SSF64005">
    <property type="entry name" value="Undecaprenyl diphosphate synthase"/>
    <property type="match status" value="1"/>
</dbReference>
<evidence type="ECO:0000256" key="1">
    <source>
        <dbReference type="ARBA" id="ARBA00022679"/>
    </source>
</evidence>
<dbReference type="GO" id="GO:0008834">
    <property type="term" value="F:ditrans,polycis-undecaprenyl-diphosphate synthase [(2E,6E)-farnesyl-diphosphate specific] activity"/>
    <property type="evidence" value="ECO:0007669"/>
    <property type="project" value="TreeGrafter"/>
</dbReference>
<protein>
    <recommendedName>
        <fullName evidence="2">Isoprenyl transferase</fullName>
        <ecNumber evidence="2">2.5.1.-</ecNumber>
    </recommendedName>
</protein>
<organism evidence="4 5">
    <name type="scientific">Xylophilus rhododendri</name>
    <dbReference type="NCBI Taxonomy" id="2697032"/>
    <lineage>
        <taxon>Bacteria</taxon>
        <taxon>Pseudomonadati</taxon>
        <taxon>Pseudomonadota</taxon>
        <taxon>Betaproteobacteria</taxon>
        <taxon>Burkholderiales</taxon>
        <taxon>Xylophilus</taxon>
    </lineage>
</organism>